<dbReference type="GeneTree" id="ENSGT00940000155200"/>
<dbReference type="InterPro" id="IPR050309">
    <property type="entry name" value="Type-B_Carboxylest/Lipase"/>
</dbReference>
<reference evidence="5" key="2">
    <citation type="submission" date="2025-08" db="UniProtKB">
        <authorList>
            <consortium name="Ensembl"/>
        </authorList>
    </citation>
    <scope>IDENTIFICATION</scope>
</reference>
<dbReference type="InterPro" id="IPR029058">
    <property type="entry name" value="AB_hydrolase_fold"/>
</dbReference>
<dbReference type="Proteomes" id="UP000314982">
    <property type="component" value="Unassembled WGS sequence"/>
</dbReference>
<evidence type="ECO:0000259" key="4">
    <source>
        <dbReference type="Pfam" id="PF00135"/>
    </source>
</evidence>
<evidence type="ECO:0000256" key="3">
    <source>
        <dbReference type="RuleBase" id="RU361235"/>
    </source>
</evidence>
<dbReference type="Pfam" id="PF00135">
    <property type="entry name" value="COesterase"/>
    <property type="match status" value="1"/>
</dbReference>
<evidence type="ECO:0000256" key="1">
    <source>
        <dbReference type="ARBA" id="ARBA00005964"/>
    </source>
</evidence>
<keyword evidence="6" id="KW-1185">Reference proteome</keyword>
<evidence type="ECO:0000313" key="6">
    <source>
        <dbReference type="Proteomes" id="UP000314982"/>
    </source>
</evidence>
<reference evidence="6" key="1">
    <citation type="submission" date="2018-06" db="EMBL/GenBank/DDBJ databases">
        <title>Genome assembly of Danube salmon.</title>
        <authorList>
            <person name="Macqueen D.J."/>
            <person name="Gundappa M.K."/>
        </authorList>
    </citation>
    <scope>NUCLEOTIDE SEQUENCE [LARGE SCALE GENOMIC DNA]</scope>
</reference>
<name>A0A4W5M7W6_9TELE</name>
<proteinExistence type="inferred from homology"/>
<comment type="similarity">
    <text evidence="1 3">Belongs to the type-B carboxylesterase/lipase family.</text>
</comment>
<dbReference type="Gene3D" id="3.40.50.1820">
    <property type="entry name" value="alpha/beta hydrolase"/>
    <property type="match status" value="1"/>
</dbReference>
<protein>
    <recommendedName>
        <fullName evidence="3">Carboxylic ester hydrolase</fullName>
        <ecNumber evidence="3">3.1.1.-</ecNumber>
    </recommendedName>
</protein>
<organism evidence="5 6">
    <name type="scientific">Hucho hucho</name>
    <name type="common">huchen</name>
    <dbReference type="NCBI Taxonomy" id="62062"/>
    <lineage>
        <taxon>Eukaryota</taxon>
        <taxon>Metazoa</taxon>
        <taxon>Chordata</taxon>
        <taxon>Craniata</taxon>
        <taxon>Vertebrata</taxon>
        <taxon>Euteleostomi</taxon>
        <taxon>Actinopterygii</taxon>
        <taxon>Neopterygii</taxon>
        <taxon>Teleostei</taxon>
        <taxon>Protacanthopterygii</taxon>
        <taxon>Salmoniformes</taxon>
        <taxon>Salmonidae</taxon>
        <taxon>Salmoninae</taxon>
        <taxon>Hucho</taxon>
    </lineage>
</organism>
<dbReference type="GO" id="GO:0016787">
    <property type="term" value="F:hydrolase activity"/>
    <property type="evidence" value="ECO:0007669"/>
    <property type="project" value="UniProtKB-KW"/>
</dbReference>
<dbReference type="InterPro" id="IPR002018">
    <property type="entry name" value="CarbesteraseB"/>
</dbReference>
<keyword evidence="2 3" id="KW-0378">Hydrolase</keyword>
<evidence type="ECO:0000313" key="5">
    <source>
        <dbReference type="Ensembl" id="ENSHHUP00000034791.1"/>
    </source>
</evidence>
<sequence length="97" mass="10690">MCFHQSEFLFLSENSHDETGSVEFLPGRRPFQHFVSSNSTGDEHAGGNWGFLDQIASLQWARDNIKDFGGDPDSVTIFGQSTGGISTSMLVGMRKTM</sequence>
<dbReference type="SUPFAM" id="SSF53474">
    <property type="entry name" value="alpha/beta-Hydrolases"/>
    <property type="match status" value="1"/>
</dbReference>
<dbReference type="EC" id="3.1.1.-" evidence="3"/>
<dbReference type="PANTHER" id="PTHR11559">
    <property type="entry name" value="CARBOXYLESTERASE"/>
    <property type="match status" value="1"/>
</dbReference>
<evidence type="ECO:0000256" key="2">
    <source>
        <dbReference type="ARBA" id="ARBA00022801"/>
    </source>
</evidence>
<reference evidence="5" key="3">
    <citation type="submission" date="2025-09" db="UniProtKB">
        <authorList>
            <consortium name="Ensembl"/>
        </authorList>
    </citation>
    <scope>IDENTIFICATION</scope>
</reference>
<dbReference type="InterPro" id="IPR019826">
    <property type="entry name" value="Carboxylesterase_B_AS"/>
</dbReference>
<accession>A0A4W5M7W6</accession>
<dbReference type="AlphaFoldDB" id="A0A4W5M7W6"/>
<feature type="domain" description="Carboxylesterase type B" evidence="4">
    <location>
        <begin position="39"/>
        <end position="91"/>
    </location>
</feature>
<dbReference type="Ensembl" id="ENSHHUT00000036185.1">
    <property type="protein sequence ID" value="ENSHHUP00000034791.1"/>
    <property type="gene ID" value="ENSHHUG00000021899.1"/>
</dbReference>
<dbReference type="PROSITE" id="PS00122">
    <property type="entry name" value="CARBOXYLESTERASE_B_1"/>
    <property type="match status" value="1"/>
</dbReference>